<evidence type="ECO:0000256" key="3">
    <source>
        <dbReference type="ARBA" id="ARBA00022989"/>
    </source>
</evidence>
<keyword evidence="6" id="KW-0675">Receptor</keyword>
<keyword evidence="3 8" id="KW-1133">Transmembrane helix</keyword>
<proteinExistence type="predicted"/>
<feature type="transmembrane region" description="Helical" evidence="8">
    <location>
        <begin position="341"/>
        <end position="364"/>
    </location>
</feature>
<keyword evidence="7" id="KW-0807">Transducer</keyword>
<comment type="subcellular location">
    <subcellularLocation>
        <location evidence="1">Membrane</location>
        <topology evidence="1">Multi-pass membrane protein</topology>
    </subcellularLocation>
</comment>
<feature type="transmembrane region" description="Helical" evidence="8">
    <location>
        <begin position="106"/>
        <end position="127"/>
    </location>
</feature>
<evidence type="ECO:0000259" key="9">
    <source>
        <dbReference type="PROSITE" id="PS50262"/>
    </source>
</evidence>
<feature type="transmembrane region" description="Helical" evidence="8">
    <location>
        <begin position="31"/>
        <end position="54"/>
    </location>
</feature>
<name>A0A9D4QUC9_DREPO</name>
<feature type="transmembrane region" description="Helical" evidence="8">
    <location>
        <begin position="187"/>
        <end position="208"/>
    </location>
</feature>
<evidence type="ECO:0000256" key="6">
    <source>
        <dbReference type="ARBA" id="ARBA00023170"/>
    </source>
</evidence>
<accession>A0A9D4QUC9</accession>
<dbReference type="InterPro" id="IPR017452">
    <property type="entry name" value="GPCR_Rhodpsn_7TM"/>
</dbReference>
<dbReference type="EMBL" id="JAIWYP010000004">
    <property type="protein sequence ID" value="KAH3843824.1"/>
    <property type="molecule type" value="Genomic_DNA"/>
</dbReference>
<dbReference type="PANTHER" id="PTHR24243">
    <property type="entry name" value="G-PROTEIN COUPLED RECEPTOR"/>
    <property type="match status" value="1"/>
</dbReference>
<feature type="transmembrane region" description="Helical" evidence="8">
    <location>
        <begin position="306"/>
        <end position="329"/>
    </location>
</feature>
<keyword evidence="5 8" id="KW-0472">Membrane</keyword>
<dbReference type="PROSITE" id="PS50262">
    <property type="entry name" value="G_PROTEIN_RECEP_F1_2"/>
    <property type="match status" value="1"/>
</dbReference>
<evidence type="ECO:0000256" key="8">
    <source>
        <dbReference type="SAM" id="Phobius"/>
    </source>
</evidence>
<dbReference type="AlphaFoldDB" id="A0A9D4QUC9"/>
<evidence type="ECO:0000256" key="5">
    <source>
        <dbReference type="ARBA" id="ARBA00023136"/>
    </source>
</evidence>
<keyword evidence="4" id="KW-0297">G-protein coupled receptor</keyword>
<dbReference type="Proteomes" id="UP000828390">
    <property type="component" value="Unassembled WGS sequence"/>
</dbReference>
<evidence type="ECO:0000256" key="1">
    <source>
        <dbReference type="ARBA" id="ARBA00004141"/>
    </source>
</evidence>
<dbReference type="PRINTS" id="PR00237">
    <property type="entry name" value="GPCRRHODOPSN"/>
</dbReference>
<dbReference type="CDD" id="cd00637">
    <property type="entry name" value="7tm_classA_rhodopsin-like"/>
    <property type="match status" value="1"/>
</dbReference>
<evidence type="ECO:0000256" key="7">
    <source>
        <dbReference type="ARBA" id="ARBA00023224"/>
    </source>
</evidence>
<feature type="transmembrane region" description="Helical" evidence="8">
    <location>
        <begin position="66"/>
        <end position="86"/>
    </location>
</feature>
<feature type="domain" description="G-protein coupled receptors family 1 profile" evidence="9">
    <location>
        <begin position="47"/>
        <end position="361"/>
    </location>
</feature>
<evidence type="ECO:0000313" key="10">
    <source>
        <dbReference type="EMBL" id="KAH3843824.1"/>
    </source>
</evidence>
<dbReference type="SUPFAM" id="SSF81321">
    <property type="entry name" value="Family A G protein-coupled receptor-like"/>
    <property type="match status" value="1"/>
</dbReference>
<dbReference type="Pfam" id="PF00001">
    <property type="entry name" value="7tm_1"/>
    <property type="match status" value="1"/>
</dbReference>
<evidence type="ECO:0000256" key="2">
    <source>
        <dbReference type="ARBA" id="ARBA00022692"/>
    </source>
</evidence>
<dbReference type="PANTHER" id="PTHR24243:SF208">
    <property type="entry name" value="PYROKININ-1 RECEPTOR"/>
    <property type="match status" value="1"/>
</dbReference>
<dbReference type="InterPro" id="IPR000276">
    <property type="entry name" value="GPCR_Rhodpsn"/>
</dbReference>
<dbReference type="SMART" id="SM01381">
    <property type="entry name" value="7TM_GPCR_Srsx"/>
    <property type="match status" value="1"/>
</dbReference>
<reference evidence="10" key="2">
    <citation type="submission" date="2020-11" db="EMBL/GenBank/DDBJ databases">
        <authorList>
            <person name="McCartney M.A."/>
            <person name="Auch B."/>
            <person name="Kono T."/>
            <person name="Mallez S."/>
            <person name="Becker A."/>
            <person name="Gohl D.M."/>
            <person name="Silverstein K.A.T."/>
            <person name="Koren S."/>
            <person name="Bechman K.B."/>
            <person name="Herman A."/>
            <person name="Abrahante J.E."/>
            <person name="Garbe J."/>
        </authorList>
    </citation>
    <scope>NUCLEOTIDE SEQUENCE</scope>
    <source>
        <strain evidence="10">Duluth1</strain>
        <tissue evidence="10">Whole animal</tissue>
    </source>
</reference>
<evidence type="ECO:0000256" key="4">
    <source>
        <dbReference type="ARBA" id="ARBA00023040"/>
    </source>
</evidence>
<keyword evidence="2 8" id="KW-0812">Transmembrane</keyword>
<evidence type="ECO:0000313" key="11">
    <source>
        <dbReference type="Proteomes" id="UP000828390"/>
    </source>
</evidence>
<organism evidence="10 11">
    <name type="scientific">Dreissena polymorpha</name>
    <name type="common">Zebra mussel</name>
    <name type="synonym">Mytilus polymorpha</name>
    <dbReference type="NCBI Taxonomy" id="45954"/>
    <lineage>
        <taxon>Eukaryota</taxon>
        <taxon>Metazoa</taxon>
        <taxon>Spiralia</taxon>
        <taxon>Lophotrochozoa</taxon>
        <taxon>Mollusca</taxon>
        <taxon>Bivalvia</taxon>
        <taxon>Autobranchia</taxon>
        <taxon>Heteroconchia</taxon>
        <taxon>Euheterodonta</taxon>
        <taxon>Imparidentia</taxon>
        <taxon>Neoheterodontei</taxon>
        <taxon>Myida</taxon>
        <taxon>Dreissenoidea</taxon>
        <taxon>Dreissenidae</taxon>
        <taxon>Dreissena</taxon>
    </lineage>
</organism>
<feature type="transmembrane region" description="Helical" evidence="8">
    <location>
        <begin position="148"/>
        <end position="167"/>
    </location>
</feature>
<dbReference type="GO" id="GO:0016020">
    <property type="term" value="C:membrane"/>
    <property type="evidence" value="ECO:0007669"/>
    <property type="project" value="UniProtKB-SubCell"/>
</dbReference>
<sequence length="389" mass="43918">MMEVFNQMENLTNNTNTVTGDDGHPYNFLEVVNFVILTILMVIAFGGNGIVVLVQYNSKFKSSTDVFVMTMAIFDFFSGMCSIPMRMLGVRRQVWINLVSYIYCGLYTYIVYVTSISTSILLSTIAVDRYMKTCRPHNNLISTKRAKIFCAALSIMTIVICTPAFFSRESSEVTYCKHGLVGAIFEYSIAFLFVVLFVTTCVTYTLVARKLRRQHKVRAAQLNNINGDQQQTGEKVPAHFTLPGPSTSDNDGINTIQASTSQANGSNNLMADPRPPKNTEVGKSAIHVIKQNKIKQIRQSEEKVKLMTLAMFLITTVFVLSWIISWIALSFPVSDNRILKLVQQMFGTMYIINCVSNPVFYGWLSSEFRKKTKAVLTKLYICREQQMPN</sequence>
<dbReference type="GO" id="GO:0004930">
    <property type="term" value="F:G protein-coupled receptor activity"/>
    <property type="evidence" value="ECO:0007669"/>
    <property type="project" value="UniProtKB-KW"/>
</dbReference>
<comment type="caution">
    <text evidence="10">The sequence shown here is derived from an EMBL/GenBank/DDBJ whole genome shotgun (WGS) entry which is preliminary data.</text>
</comment>
<protein>
    <recommendedName>
        <fullName evidence="9">G-protein coupled receptors family 1 profile domain-containing protein</fullName>
    </recommendedName>
</protein>
<dbReference type="Gene3D" id="1.20.1070.10">
    <property type="entry name" value="Rhodopsin 7-helix transmembrane proteins"/>
    <property type="match status" value="1"/>
</dbReference>
<reference evidence="10" key="1">
    <citation type="journal article" date="2019" name="bioRxiv">
        <title>The Genome of the Zebra Mussel, Dreissena polymorpha: A Resource for Invasive Species Research.</title>
        <authorList>
            <person name="McCartney M.A."/>
            <person name="Auch B."/>
            <person name="Kono T."/>
            <person name="Mallez S."/>
            <person name="Zhang Y."/>
            <person name="Obille A."/>
            <person name="Becker A."/>
            <person name="Abrahante J.E."/>
            <person name="Garbe J."/>
            <person name="Badalamenti J.P."/>
            <person name="Herman A."/>
            <person name="Mangelson H."/>
            <person name="Liachko I."/>
            <person name="Sullivan S."/>
            <person name="Sone E.D."/>
            <person name="Koren S."/>
            <person name="Silverstein K.A.T."/>
            <person name="Beckman K.B."/>
            <person name="Gohl D.M."/>
        </authorList>
    </citation>
    <scope>NUCLEOTIDE SEQUENCE</scope>
    <source>
        <strain evidence="10">Duluth1</strain>
        <tissue evidence="10">Whole animal</tissue>
    </source>
</reference>
<gene>
    <name evidence="10" type="ORF">DPMN_117355</name>
</gene>
<keyword evidence="11" id="KW-1185">Reference proteome</keyword>